<comment type="caution">
    <text evidence="5">The sequence shown here is derived from an EMBL/GenBank/DDBJ whole genome shotgun (WGS) entry which is preliminary data.</text>
</comment>
<keyword evidence="2" id="KW-0934">Plastid</keyword>
<keyword evidence="3" id="KW-0732">Signal</keyword>
<dbReference type="InParanoid" id="A0A1Z5JLK4"/>
<feature type="domain" description="Plastid lipid-associated protein/fibrillin conserved" evidence="4">
    <location>
        <begin position="44"/>
        <end position="149"/>
    </location>
</feature>
<feature type="chain" id="PRO_5011989488" description="Plastid lipid-associated protein/fibrillin conserved domain-containing protein" evidence="3">
    <location>
        <begin position="24"/>
        <end position="191"/>
    </location>
</feature>
<reference evidence="5 6" key="1">
    <citation type="journal article" date="2015" name="Plant Cell">
        <title>Oil accumulation by the oleaginous diatom Fistulifera solaris as revealed by the genome and transcriptome.</title>
        <authorList>
            <person name="Tanaka T."/>
            <person name="Maeda Y."/>
            <person name="Veluchamy A."/>
            <person name="Tanaka M."/>
            <person name="Abida H."/>
            <person name="Marechal E."/>
            <person name="Bowler C."/>
            <person name="Muto M."/>
            <person name="Sunaga Y."/>
            <person name="Tanaka M."/>
            <person name="Yoshino T."/>
            <person name="Taniguchi T."/>
            <person name="Fukuda Y."/>
            <person name="Nemoto M."/>
            <person name="Matsumoto M."/>
            <person name="Wong P.S."/>
            <person name="Aburatani S."/>
            <person name="Fujibuchi W."/>
        </authorList>
    </citation>
    <scope>NUCLEOTIDE SEQUENCE [LARGE SCALE GENOMIC DNA]</scope>
    <source>
        <strain evidence="5 6">JPCC DA0580</strain>
    </source>
</reference>
<sequence length="191" mass="21591">MPSRRFVTFFLVGNFIFRPFAHAWLQRVSATEPLKQQLLQTCRQRPERATIESLVEQLAPLSPVQATAASPLLQKKWKLQYTTENEINFFSDQGWSLPGSIYQIIDGNRLENCIPFVKGGSLGVQGILSIPNRAGKRTNFVFSQATLDLGRWGVYSIPPIGQGWFDTLYLDGDLRMDINSRNDLLICTAEP</sequence>
<dbReference type="GO" id="GO:0009536">
    <property type="term" value="C:plastid"/>
    <property type="evidence" value="ECO:0007669"/>
    <property type="project" value="UniProtKB-SubCell"/>
</dbReference>
<dbReference type="AlphaFoldDB" id="A0A1Z5JLK4"/>
<dbReference type="InterPro" id="IPR006843">
    <property type="entry name" value="PAP/fibrillin_dom"/>
</dbReference>
<evidence type="ECO:0000256" key="3">
    <source>
        <dbReference type="SAM" id="SignalP"/>
    </source>
</evidence>
<feature type="signal peptide" evidence="3">
    <location>
        <begin position="1"/>
        <end position="23"/>
    </location>
</feature>
<dbReference type="EMBL" id="BDSP01000084">
    <property type="protein sequence ID" value="GAX14895.1"/>
    <property type="molecule type" value="Genomic_DNA"/>
</dbReference>
<accession>A0A1Z5JLK4</accession>
<gene>
    <name evidence="5" type="ORF">FisN_29Lh111</name>
</gene>
<proteinExistence type="predicted"/>
<keyword evidence="6" id="KW-1185">Reference proteome</keyword>
<evidence type="ECO:0000256" key="1">
    <source>
        <dbReference type="ARBA" id="ARBA00004474"/>
    </source>
</evidence>
<organism evidence="5 6">
    <name type="scientific">Fistulifera solaris</name>
    <name type="common">Oleaginous diatom</name>
    <dbReference type="NCBI Taxonomy" id="1519565"/>
    <lineage>
        <taxon>Eukaryota</taxon>
        <taxon>Sar</taxon>
        <taxon>Stramenopiles</taxon>
        <taxon>Ochrophyta</taxon>
        <taxon>Bacillariophyta</taxon>
        <taxon>Bacillariophyceae</taxon>
        <taxon>Bacillariophycidae</taxon>
        <taxon>Naviculales</taxon>
        <taxon>Naviculaceae</taxon>
        <taxon>Fistulifera</taxon>
    </lineage>
</organism>
<evidence type="ECO:0000313" key="6">
    <source>
        <dbReference type="Proteomes" id="UP000198406"/>
    </source>
</evidence>
<evidence type="ECO:0000256" key="2">
    <source>
        <dbReference type="ARBA" id="ARBA00022640"/>
    </source>
</evidence>
<name>A0A1Z5JLK4_FISSO</name>
<evidence type="ECO:0000313" key="5">
    <source>
        <dbReference type="EMBL" id="GAX14895.1"/>
    </source>
</evidence>
<dbReference type="PANTHER" id="PTHR31906">
    <property type="entry name" value="PLASTID-LIPID-ASSOCIATED PROTEIN 4, CHLOROPLASTIC-RELATED"/>
    <property type="match status" value="1"/>
</dbReference>
<dbReference type="Proteomes" id="UP000198406">
    <property type="component" value="Unassembled WGS sequence"/>
</dbReference>
<dbReference type="Pfam" id="PF04755">
    <property type="entry name" value="PAP_fibrillin"/>
    <property type="match status" value="1"/>
</dbReference>
<evidence type="ECO:0000259" key="4">
    <source>
        <dbReference type="Pfam" id="PF04755"/>
    </source>
</evidence>
<protein>
    <recommendedName>
        <fullName evidence="4">Plastid lipid-associated protein/fibrillin conserved domain-containing protein</fullName>
    </recommendedName>
</protein>
<comment type="subcellular location">
    <subcellularLocation>
        <location evidence="1">Plastid</location>
    </subcellularLocation>
</comment>
<dbReference type="OrthoDB" id="423069at2759"/>
<dbReference type="InterPro" id="IPR039633">
    <property type="entry name" value="PAP"/>
</dbReference>